<name>A0ABS8Q9R4_9BURK</name>
<dbReference type="PANTHER" id="PTHR32322">
    <property type="entry name" value="INNER MEMBRANE TRANSPORTER"/>
    <property type="match status" value="1"/>
</dbReference>
<keyword evidence="3 6" id="KW-0812">Transmembrane</keyword>
<feature type="transmembrane region" description="Helical" evidence="6">
    <location>
        <begin position="79"/>
        <end position="98"/>
    </location>
</feature>
<protein>
    <submittedName>
        <fullName evidence="8">DMT family transporter</fullName>
    </submittedName>
</protein>
<comment type="similarity">
    <text evidence="2">Belongs to the EamA transporter family.</text>
</comment>
<evidence type="ECO:0000259" key="7">
    <source>
        <dbReference type="Pfam" id="PF00892"/>
    </source>
</evidence>
<feature type="transmembrane region" description="Helical" evidence="6">
    <location>
        <begin position="257"/>
        <end position="280"/>
    </location>
</feature>
<keyword evidence="5 6" id="KW-0472">Membrane</keyword>
<evidence type="ECO:0000256" key="6">
    <source>
        <dbReference type="SAM" id="Phobius"/>
    </source>
</evidence>
<evidence type="ECO:0000256" key="2">
    <source>
        <dbReference type="ARBA" id="ARBA00007362"/>
    </source>
</evidence>
<feature type="transmembrane region" description="Helical" evidence="6">
    <location>
        <begin position="286"/>
        <end position="306"/>
    </location>
</feature>
<keyword evidence="4 6" id="KW-1133">Transmembrane helix</keyword>
<feature type="transmembrane region" description="Helical" evidence="6">
    <location>
        <begin position="104"/>
        <end position="121"/>
    </location>
</feature>
<comment type="caution">
    <text evidence="8">The sequence shown here is derived from an EMBL/GenBank/DDBJ whole genome shotgun (WGS) entry which is preliminary data.</text>
</comment>
<dbReference type="Proteomes" id="UP001179361">
    <property type="component" value="Unassembled WGS sequence"/>
</dbReference>
<comment type="subcellular location">
    <subcellularLocation>
        <location evidence="1">Membrane</location>
        <topology evidence="1">Multi-pass membrane protein</topology>
    </subcellularLocation>
</comment>
<evidence type="ECO:0000256" key="5">
    <source>
        <dbReference type="ARBA" id="ARBA00023136"/>
    </source>
</evidence>
<dbReference type="InterPro" id="IPR037185">
    <property type="entry name" value="EmrE-like"/>
</dbReference>
<dbReference type="InterPro" id="IPR000620">
    <property type="entry name" value="EamA_dom"/>
</dbReference>
<sequence length="309" mass="32473">MRAPSSTPSSTIRLGIGAGILAGSFWGLVFLAPILVPGFTPLELSSGRYLAYGLVAAVLIAPGWRRLLRRLAWREWRQLAWLSLCGNIVYYLFVAQAVQAGGGVMTAIVIGLLPLTVTLVGSRDHGALPLRRLAPALLLGAAGLGCIAWQSLASLEGSGSALGLGCAVGALVSWTIYAVANSRCLARLDGVSAHDWSLLTGVMTGLQALLLAIPAFLPGGEAHAQAEWLRFGGVVLAVAILCSVVGNGLWNYASRSLPLALTGQLIVFETIFASLYGFMWEARWPTAWEVAALVLMVGGVVSCANAHRK</sequence>
<feature type="domain" description="EamA" evidence="7">
    <location>
        <begin position="163"/>
        <end position="301"/>
    </location>
</feature>
<dbReference type="EMBL" id="JAJNOC010000007">
    <property type="protein sequence ID" value="MCD2518501.1"/>
    <property type="molecule type" value="Genomic_DNA"/>
</dbReference>
<feature type="transmembrane region" description="Helical" evidence="6">
    <location>
        <begin position="198"/>
        <end position="217"/>
    </location>
</feature>
<feature type="transmembrane region" description="Helical" evidence="6">
    <location>
        <begin position="229"/>
        <end position="250"/>
    </location>
</feature>
<evidence type="ECO:0000256" key="3">
    <source>
        <dbReference type="ARBA" id="ARBA00022692"/>
    </source>
</evidence>
<feature type="transmembrane region" description="Helical" evidence="6">
    <location>
        <begin position="49"/>
        <end position="67"/>
    </location>
</feature>
<dbReference type="InterPro" id="IPR050638">
    <property type="entry name" value="AA-Vitamin_Transporters"/>
</dbReference>
<dbReference type="PANTHER" id="PTHR32322:SF2">
    <property type="entry name" value="EAMA DOMAIN-CONTAINING PROTEIN"/>
    <property type="match status" value="1"/>
</dbReference>
<dbReference type="SUPFAM" id="SSF103481">
    <property type="entry name" value="Multidrug resistance efflux transporter EmrE"/>
    <property type="match status" value="2"/>
</dbReference>
<gene>
    <name evidence="8" type="ORF">LQ564_19545</name>
</gene>
<evidence type="ECO:0000256" key="4">
    <source>
        <dbReference type="ARBA" id="ARBA00022989"/>
    </source>
</evidence>
<accession>A0ABS8Q9R4</accession>
<proteinExistence type="inferred from homology"/>
<dbReference type="Pfam" id="PF00892">
    <property type="entry name" value="EamA"/>
    <property type="match status" value="1"/>
</dbReference>
<feature type="transmembrane region" description="Helical" evidence="6">
    <location>
        <begin position="133"/>
        <end position="152"/>
    </location>
</feature>
<evidence type="ECO:0000313" key="8">
    <source>
        <dbReference type="EMBL" id="MCD2518501.1"/>
    </source>
</evidence>
<feature type="transmembrane region" description="Helical" evidence="6">
    <location>
        <begin position="158"/>
        <end position="177"/>
    </location>
</feature>
<organism evidence="8 9">
    <name type="scientific">Massilia phyllostachyos</name>
    <dbReference type="NCBI Taxonomy" id="2898585"/>
    <lineage>
        <taxon>Bacteria</taxon>
        <taxon>Pseudomonadati</taxon>
        <taxon>Pseudomonadota</taxon>
        <taxon>Betaproteobacteria</taxon>
        <taxon>Burkholderiales</taxon>
        <taxon>Oxalobacteraceae</taxon>
        <taxon>Telluria group</taxon>
        <taxon>Massilia</taxon>
    </lineage>
</organism>
<keyword evidence="9" id="KW-1185">Reference proteome</keyword>
<evidence type="ECO:0000256" key="1">
    <source>
        <dbReference type="ARBA" id="ARBA00004141"/>
    </source>
</evidence>
<dbReference type="RefSeq" id="WP_231059787.1">
    <property type="nucleotide sequence ID" value="NZ_JAJNOC010000007.1"/>
</dbReference>
<reference evidence="8" key="1">
    <citation type="submission" date="2021-11" db="EMBL/GenBank/DDBJ databases">
        <title>The complete genome of Massilia sp sp. G4R7.</title>
        <authorList>
            <person name="Liu L."/>
            <person name="Yue J."/>
            <person name="Yuan J."/>
            <person name="Yang F."/>
            <person name="Li L."/>
        </authorList>
    </citation>
    <scope>NUCLEOTIDE SEQUENCE</scope>
    <source>
        <strain evidence="8">G4R7</strain>
    </source>
</reference>
<feature type="transmembrane region" description="Helical" evidence="6">
    <location>
        <begin position="12"/>
        <end position="37"/>
    </location>
</feature>
<evidence type="ECO:0000313" key="9">
    <source>
        <dbReference type="Proteomes" id="UP001179361"/>
    </source>
</evidence>